<keyword evidence="6" id="KW-1185">Reference proteome</keyword>
<evidence type="ECO:0000313" key="6">
    <source>
        <dbReference type="Proteomes" id="UP000185596"/>
    </source>
</evidence>
<reference evidence="5 6" key="1">
    <citation type="submission" date="2016-12" db="EMBL/GenBank/DDBJ databases">
        <title>The draft genome sequence of Actinophytocola sp. 11-183.</title>
        <authorList>
            <person name="Wang W."/>
            <person name="Yuan L."/>
        </authorList>
    </citation>
    <scope>NUCLEOTIDE SEQUENCE [LARGE SCALE GENOMIC DNA]</scope>
    <source>
        <strain evidence="5 6">11-183</strain>
    </source>
</reference>
<dbReference type="EMBL" id="MSIE01000074">
    <property type="protein sequence ID" value="OLF10749.1"/>
    <property type="molecule type" value="Genomic_DNA"/>
</dbReference>
<comment type="caution">
    <text evidence="5">The sequence shown here is derived from an EMBL/GenBank/DDBJ whole genome shotgun (WGS) entry which is preliminary data.</text>
</comment>
<keyword evidence="1" id="KW-0805">Transcription regulation</keyword>
<dbReference type="InterPro" id="IPR032783">
    <property type="entry name" value="AraC_lig"/>
</dbReference>
<evidence type="ECO:0000256" key="1">
    <source>
        <dbReference type="ARBA" id="ARBA00023015"/>
    </source>
</evidence>
<dbReference type="Pfam" id="PF12833">
    <property type="entry name" value="HTH_18"/>
    <property type="match status" value="1"/>
</dbReference>
<dbReference type="SMART" id="SM00342">
    <property type="entry name" value="HTH_ARAC"/>
    <property type="match status" value="1"/>
</dbReference>
<dbReference type="InterPro" id="IPR020449">
    <property type="entry name" value="Tscrpt_reg_AraC-type_HTH"/>
</dbReference>
<dbReference type="GO" id="GO:0043565">
    <property type="term" value="F:sequence-specific DNA binding"/>
    <property type="evidence" value="ECO:0007669"/>
    <property type="project" value="InterPro"/>
</dbReference>
<accession>A0A1Q8C8Q8</accession>
<dbReference type="InterPro" id="IPR009057">
    <property type="entry name" value="Homeodomain-like_sf"/>
</dbReference>
<keyword evidence="2" id="KW-0238">DNA-binding</keyword>
<dbReference type="PRINTS" id="PR00032">
    <property type="entry name" value="HTHARAC"/>
</dbReference>
<dbReference type="Gene3D" id="1.10.10.60">
    <property type="entry name" value="Homeodomain-like"/>
    <property type="match status" value="2"/>
</dbReference>
<dbReference type="AlphaFoldDB" id="A0A1Q8C8Q8"/>
<dbReference type="PROSITE" id="PS01124">
    <property type="entry name" value="HTH_ARAC_FAMILY_2"/>
    <property type="match status" value="1"/>
</dbReference>
<protein>
    <submittedName>
        <fullName evidence="5">AraC family transcriptional regulator</fullName>
    </submittedName>
</protein>
<dbReference type="InterPro" id="IPR018062">
    <property type="entry name" value="HTH_AraC-typ_CS"/>
</dbReference>
<dbReference type="Pfam" id="PF12852">
    <property type="entry name" value="Cupin_6"/>
    <property type="match status" value="1"/>
</dbReference>
<dbReference type="InterPro" id="IPR050204">
    <property type="entry name" value="AraC_XylS_family_regulators"/>
</dbReference>
<evidence type="ECO:0000313" key="5">
    <source>
        <dbReference type="EMBL" id="OLF10749.1"/>
    </source>
</evidence>
<dbReference type="GO" id="GO:0003700">
    <property type="term" value="F:DNA-binding transcription factor activity"/>
    <property type="evidence" value="ECO:0007669"/>
    <property type="project" value="InterPro"/>
</dbReference>
<dbReference type="PANTHER" id="PTHR46796">
    <property type="entry name" value="HTH-TYPE TRANSCRIPTIONAL ACTIVATOR RHAS-RELATED"/>
    <property type="match status" value="1"/>
</dbReference>
<evidence type="ECO:0000256" key="2">
    <source>
        <dbReference type="ARBA" id="ARBA00023125"/>
    </source>
</evidence>
<feature type="domain" description="HTH araC/xylS-type" evidence="4">
    <location>
        <begin position="202"/>
        <end position="300"/>
    </location>
</feature>
<dbReference type="InterPro" id="IPR011051">
    <property type="entry name" value="RmlC_Cupin_sf"/>
</dbReference>
<name>A0A1Q8C8Q8_9PSEU</name>
<dbReference type="PROSITE" id="PS00041">
    <property type="entry name" value="HTH_ARAC_FAMILY_1"/>
    <property type="match status" value="1"/>
</dbReference>
<dbReference type="RefSeq" id="WP_075129426.1">
    <property type="nucleotide sequence ID" value="NZ_MSIE01000074.1"/>
</dbReference>
<dbReference type="OrthoDB" id="241790at2"/>
<organism evidence="5 6">
    <name type="scientific">Actinophytocola xanthii</name>
    <dbReference type="NCBI Taxonomy" id="1912961"/>
    <lineage>
        <taxon>Bacteria</taxon>
        <taxon>Bacillati</taxon>
        <taxon>Actinomycetota</taxon>
        <taxon>Actinomycetes</taxon>
        <taxon>Pseudonocardiales</taxon>
        <taxon>Pseudonocardiaceae</taxon>
    </lineage>
</organism>
<gene>
    <name evidence="5" type="ORF">BU204_31445</name>
</gene>
<proteinExistence type="predicted"/>
<dbReference type="SUPFAM" id="SSF51182">
    <property type="entry name" value="RmlC-like cupins"/>
    <property type="match status" value="1"/>
</dbReference>
<dbReference type="SUPFAM" id="SSF46689">
    <property type="entry name" value="Homeodomain-like"/>
    <property type="match status" value="2"/>
</dbReference>
<evidence type="ECO:0000259" key="4">
    <source>
        <dbReference type="PROSITE" id="PS01124"/>
    </source>
</evidence>
<dbReference type="Proteomes" id="UP000185596">
    <property type="component" value="Unassembled WGS sequence"/>
</dbReference>
<dbReference type="InterPro" id="IPR018060">
    <property type="entry name" value="HTH_AraC"/>
</dbReference>
<keyword evidence="3" id="KW-0804">Transcription</keyword>
<dbReference type="STRING" id="1912961.BU204_31445"/>
<sequence length="301" mass="32608">MDVLSDVLAVMRTGRPEATRSSTGAPWGVRFPPAESAGAHVVLRGGCWFLPAGGDPVPLGVGDVVFTPHGNAHALADRPGRTLVDYCPEPNEESPVEEMRIDGSGVVTELLCAMYTFDRARPHPLLADLPPVIHLPARLGRHASLRGAVELLGAELDEPRAGTAAALPALIDMLLLYVLRAWFEEQAPAAGWVGALNDPAVSVALRAMHRHPERPWTVESLADRAGLSRAAFARRFTATVRQPPLAYLTWWRLTTAARLLRESDAPLRTVAARCGYGSEFAFAKAFKREFGVAPGQYRREG</sequence>
<dbReference type="PANTHER" id="PTHR46796:SF7">
    <property type="entry name" value="ARAC FAMILY TRANSCRIPTIONAL REGULATOR"/>
    <property type="match status" value="1"/>
</dbReference>
<evidence type="ECO:0000256" key="3">
    <source>
        <dbReference type="ARBA" id="ARBA00023163"/>
    </source>
</evidence>